<dbReference type="GeneID" id="10543444"/>
<dbReference type="KEGG" id="pgr:PGTG_00975"/>
<gene>
    <name evidence="2" type="ORF">PGTG_00975</name>
</gene>
<evidence type="ECO:0000313" key="3">
    <source>
        <dbReference type="Proteomes" id="UP000008783"/>
    </source>
</evidence>
<reference key="1">
    <citation type="submission" date="2007-01" db="EMBL/GenBank/DDBJ databases">
        <title>The Genome Sequence of Puccinia graminis f. sp. tritici Strain CRL 75-36-700-3.</title>
        <authorList>
            <consortium name="The Broad Institute Genome Sequencing Platform"/>
            <person name="Birren B."/>
            <person name="Lander E."/>
            <person name="Galagan J."/>
            <person name="Nusbaum C."/>
            <person name="Devon K."/>
            <person name="Cuomo C."/>
            <person name="Jaffe D."/>
            <person name="Butler J."/>
            <person name="Alvarez P."/>
            <person name="Gnerre S."/>
            <person name="Grabherr M."/>
            <person name="Mauceli E."/>
            <person name="Brockman W."/>
            <person name="Young S."/>
            <person name="LaButti K."/>
            <person name="Sykes S."/>
            <person name="DeCaprio D."/>
            <person name="Crawford M."/>
            <person name="Koehrsen M."/>
            <person name="Engels R."/>
            <person name="Montgomery P."/>
            <person name="Pearson M."/>
            <person name="Howarth C."/>
            <person name="Larson L."/>
            <person name="White J."/>
            <person name="Zeng Q."/>
            <person name="Kodira C."/>
            <person name="Yandava C."/>
            <person name="Alvarado L."/>
            <person name="O'Leary S."/>
            <person name="Szabo L."/>
            <person name="Dean R."/>
            <person name="Schein J."/>
        </authorList>
    </citation>
    <scope>NUCLEOTIDE SEQUENCE</scope>
    <source>
        <strain>CRL 75-36-700-3</strain>
    </source>
</reference>
<dbReference type="VEuPathDB" id="FungiDB:PGTG_00975"/>
<reference evidence="3" key="2">
    <citation type="journal article" date="2011" name="Proc. Natl. Acad. Sci. U.S.A.">
        <title>Obligate biotrophy features unraveled by the genomic analysis of rust fungi.</title>
        <authorList>
            <person name="Duplessis S."/>
            <person name="Cuomo C.A."/>
            <person name="Lin Y.-C."/>
            <person name="Aerts A."/>
            <person name="Tisserant E."/>
            <person name="Veneault-Fourrey C."/>
            <person name="Joly D.L."/>
            <person name="Hacquard S."/>
            <person name="Amselem J."/>
            <person name="Cantarel B.L."/>
            <person name="Chiu R."/>
            <person name="Coutinho P.M."/>
            <person name="Feau N."/>
            <person name="Field M."/>
            <person name="Frey P."/>
            <person name="Gelhaye E."/>
            <person name="Goldberg J."/>
            <person name="Grabherr M.G."/>
            <person name="Kodira C.D."/>
            <person name="Kohler A."/>
            <person name="Kuees U."/>
            <person name="Lindquist E.A."/>
            <person name="Lucas S.M."/>
            <person name="Mago R."/>
            <person name="Mauceli E."/>
            <person name="Morin E."/>
            <person name="Murat C."/>
            <person name="Pangilinan J.L."/>
            <person name="Park R."/>
            <person name="Pearson M."/>
            <person name="Quesneville H."/>
            <person name="Rouhier N."/>
            <person name="Sakthikumar S."/>
            <person name="Salamov A.A."/>
            <person name="Schmutz J."/>
            <person name="Selles B."/>
            <person name="Shapiro H."/>
            <person name="Tanguay P."/>
            <person name="Tuskan G.A."/>
            <person name="Henrissat B."/>
            <person name="Van de Peer Y."/>
            <person name="Rouze P."/>
            <person name="Ellis J.G."/>
            <person name="Dodds P.N."/>
            <person name="Schein J.E."/>
            <person name="Zhong S."/>
            <person name="Hamelin R.C."/>
            <person name="Grigoriev I.V."/>
            <person name="Szabo L.J."/>
            <person name="Martin F."/>
        </authorList>
    </citation>
    <scope>NUCLEOTIDE SEQUENCE [LARGE SCALE GENOMIC DNA]</scope>
    <source>
        <strain evidence="3">CRL 75-36-700-3 / race SCCL</strain>
    </source>
</reference>
<dbReference type="GO" id="GO:0003677">
    <property type="term" value="F:DNA binding"/>
    <property type="evidence" value="ECO:0007669"/>
    <property type="project" value="UniProtKB-KW"/>
</dbReference>
<evidence type="ECO:0000256" key="1">
    <source>
        <dbReference type="ARBA" id="ARBA00023125"/>
    </source>
</evidence>
<dbReference type="RefSeq" id="XP_003320063.2">
    <property type="nucleotide sequence ID" value="XM_003320015.2"/>
</dbReference>
<dbReference type="HOGENOM" id="CLU_1390851_0_0_1"/>
<proteinExistence type="predicted"/>
<dbReference type="PANTHER" id="PTHR34605:SF3">
    <property type="entry name" value="P CELL-TYPE AGGLUTINATION PROTEIN MAP4-LIKE-RELATED"/>
    <property type="match status" value="1"/>
</dbReference>
<evidence type="ECO:0008006" key="4">
    <source>
        <dbReference type="Google" id="ProtNLM"/>
    </source>
</evidence>
<dbReference type="InterPro" id="IPR052925">
    <property type="entry name" value="Phage_Integrase-like_Recomb"/>
</dbReference>
<dbReference type="InParanoid" id="E3JUB9"/>
<accession>E3JUB9</accession>
<dbReference type="Proteomes" id="UP000008783">
    <property type="component" value="Unassembled WGS sequence"/>
</dbReference>
<organism evidence="2 3">
    <name type="scientific">Puccinia graminis f. sp. tritici (strain CRL 75-36-700-3 / race SCCL)</name>
    <name type="common">Black stem rust fungus</name>
    <dbReference type="NCBI Taxonomy" id="418459"/>
    <lineage>
        <taxon>Eukaryota</taxon>
        <taxon>Fungi</taxon>
        <taxon>Dikarya</taxon>
        <taxon>Basidiomycota</taxon>
        <taxon>Pucciniomycotina</taxon>
        <taxon>Pucciniomycetes</taxon>
        <taxon>Pucciniales</taxon>
        <taxon>Pucciniaceae</taxon>
        <taxon>Puccinia</taxon>
    </lineage>
</organism>
<dbReference type="AlphaFoldDB" id="E3JUB9"/>
<dbReference type="InterPro" id="IPR010998">
    <property type="entry name" value="Integrase_recombinase_N"/>
</dbReference>
<dbReference type="Gene3D" id="1.10.150.130">
    <property type="match status" value="1"/>
</dbReference>
<evidence type="ECO:0000313" key="2">
    <source>
        <dbReference type="EMBL" id="EFP75644.2"/>
    </source>
</evidence>
<dbReference type="SUPFAM" id="SSF47823">
    <property type="entry name" value="lambda integrase-like, N-terminal domain"/>
    <property type="match status" value="1"/>
</dbReference>
<keyword evidence="1" id="KW-0238">DNA-binding</keyword>
<protein>
    <recommendedName>
        <fullName evidence="4">Core-binding (CB) domain-containing protein</fullName>
    </recommendedName>
</protein>
<sequence length="196" mass="22261">MNGWRSNTLRSYNSAVRKFLKFAKEKLDRRFELPATHEDIIGFCYWAGRNEDDANPNEVSGATLTKYLHGMKAWHTYHGVQCPYHSDKKVALMIKASLRADALATRQKAKRPVMVELVSMNWISSANQLCQTQVCIHFDNILGRSGKSPSWRLTWFNLQPAVHKDFRKFAHRPIDAACTMPTYCMSLPLGSIGGGL</sequence>
<keyword evidence="3" id="KW-1185">Reference proteome</keyword>
<dbReference type="PANTHER" id="PTHR34605">
    <property type="entry name" value="PHAGE_INTEGRASE DOMAIN-CONTAINING PROTEIN"/>
    <property type="match status" value="1"/>
</dbReference>
<name>E3JUB9_PUCGT</name>
<dbReference type="OrthoDB" id="2503657at2759"/>
<dbReference type="EMBL" id="DS178264">
    <property type="protein sequence ID" value="EFP75644.2"/>
    <property type="molecule type" value="Genomic_DNA"/>
</dbReference>